<gene>
    <name evidence="1" type="ORF">LEP1GSC056_0856</name>
</gene>
<sequence>MKHSSQKTKQVLKRIFLEYQTPQYLESDPIEFPHSYSNFQDREISGFIAALFSYGNVTSIKEYLQRLFTLCGDSPYQFLLKEDLKYIRNELKSYRFQKPGDIYLFLQTIQNKLQKTKDHKLESLFSMPQEGEFKLSTKDRKSFTEGGTLRQRILAFQLRFLKESRKINEKQTESYGYKSRSQNCLYSESIKISM</sequence>
<evidence type="ECO:0000313" key="1">
    <source>
        <dbReference type="EMBL" id="EMN16146.1"/>
    </source>
</evidence>
<dbReference type="Pfam" id="PF09674">
    <property type="entry name" value="DUF2400"/>
    <property type="match status" value="1"/>
</dbReference>
<name>A0ABC9SEJ6_LEPBO</name>
<dbReference type="Proteomes" id="UP000012166">
    <property type="component" value="Unassembled WGS sequence"/>
</dbReference>
<protein>
    <submittedName>
        <fullName evidence="1">PF09674 domain protein</fullName>
    </submittedName>
</protein>
<organism evidence="1 2">
    <name type="scientific">Leptospira borgpetersenii str. Brem 328</name>
    <dbReference type="NCBI Taxonomy" id="1049780"/>
    <lineage>
        <taxon>Bacteria</taxon>
        <taxon>Pseudomonadati</taxon>
        <taxon>Spirochaetota</taxon>
        <taxon>Spirochaetia</taxon>
        <taxon>Leptospirales</taxon>
        <taxon>Leptospiraceae</taxon>
        <taxon>Leptospira</taxon>
    </lineage>
</organism>
<reference evidence="1 2" key="1">
    <citation type="submission" date="2013-01" db="EMBL/GenBank/DDBJ databases">
        <authorList>
            <person name="Harkins D.M."/>
            <person name="Durkin A.S."/>
            <person name="Brinkac L.M."/>
            <person name="Haft D.H."/>
            <person name="Selengut J.D."/>
            <person name="Sanka R."/>
            <person name="DePew J."/>
            <person name="Purushe J."/>
            <person name="Hartskeerl R.A."/>
            <person name="Ahmed A."/>
            <person name="van der Linden H."/>
            <person name="Goris M.G.A."/>
            <person name="Vinetz J.M."/>
            <person name="Sutton G.G."/>
            <person name="Nierman W.C."/>
            <person name="Fouts D.E."/>
        </authorList>
    </citation>
    <scope>NUCLEOTIDE SEQUENCE [LARGE SCALE GENOMIC DNA]</scope>
    <source>
        <strain evidence="1 2">Brem 328</strain>
    </source>
</reference>
<accession>A0ABC9SEJ6</accession>
<comment type="caution">
    <text evidence="1">The sequence shown here is derived from an EMBL/GenBank/DDBJ whole genome shotgun (WGS) entry which is preliminary data.</text>
</comment>
<dbReference type="AlphaFoldDB" id="A0ABC9SEJ6"/>
<dbReference type="EMBL" id="AHMS02000040">
    <property type="protein sequence ID" value="EMN16146.1"/>
    <property type="molecule type" value="Genomic_DNA"/>
</dbReference>
<proteinExistence type="predicted"/>
<evidence type="ECO:0000313" key="2">
    <source>
        <dbReference type="Proteomes" id="UP000012166"/>
    </source>
</evidence>
<dbReference type="InterPro" id="IPR014127">
    <property type="entry name" value="CHP02757"/>
</dbReference>